<evidence type="ECO:0000256" key="1">
    <source>
        <dbReference type="ARBA" id="ARBA00023125"/>
    </source>
</evidence>
<dbReference type="PROSITE" id="PS50943">
    <property type="entry name" value="HTH_CROC1"/>
    <property type="match status" value="1"/>
</dbReference>
<feature type="domain" description="HTH cro/C1-type" evidence="2">
    <location>
        <begin position="9"/>
        <end position="64"/>
    </location>
</feature>
<dbReference type="PANTHER" id="PTHR46797:SF1">
    <property type="entry name" value="METHYLPHOSPHONATE SYNTHASE"/>
    <property type="match status" value="1"/>
</dbReference>
<dbReference type="InterPro" id="IPR050807">
    <property type="entry name" value="TransReg_Diox_bact_type"/>
</dbReference>
<dbReference type="SMART" id="SM00530">
    <property type="entry name" value="HTH_XRE"/>
    <property type="match status" value="1"/>
</dbReference>
<dbReference type="Gene3D" id="1.10.260.40">
    <property type="entry name" value="lambda repressor-like DNA-binding domains"/>
    <property type="match status" value="1"/>
</dbReference>
<dbReference type="PANTHER" id="PTHR46797">
    <property type="entry name" value="HTH-TYPE TRANSCRIPTIONAL REGULATOR"/>
    <property type="match status" value="1"/>
</dbReference>
<dbReference type="EMBL" id="JAGFNS010000024">
    <property type="protein sequence ID" value="MBO3741936.1"/>
    <property type="molecule type" value="Genomic_DNA"/>
</dbReference>
<dbReference type="Pfam" id="PF13560">
    <property type="entry name" value="HTH_31"/>
    <property type="match status" value="1"/>
</dbReference>
<dbReference type="RefSeq" id="WP_208471083.1">
    <property type="nucleotide sequence ID" value="NZ_JAGFNS010000024.1"/>
</dbReference>
<reference evidence="3 4" key="1">
    <citation type="submission" date="2021-03" db="EMBL/GenBank/DDBJ databases">
        <title>Actinoplanes flavus sp. nov., a novel actinomycete isolated from Coconut Palm rhizosphere soil.</title>
        <authorList>
            <person name="Luo X."/>
        </authorList>
    </citation>
    <scope>NUCLEOTIDE SEQUENCE [LARGE SCALE GENOMIC DNA]</scope>
    <source>
        <strain evidence="3 4">NEAU-H7</strain>
    </source>
</reference>
<accession>A0ABS3UTP6</accession>
<keyword evidence="4" id="KW-1185">Reference proteome</keyword>
<evidence type="ECO:0000313" key="3">
    <source>
        <dbReference type="EMBL" id="MBO3741936.1"/>
    </source>
</evidence>
<evidence type="ECO:0000259" key="2">
    <source>
        <dbReference type="PROSITE" id="PS50943"/>
    </source>
</evidence>
<sequence length="391" mass="42217">MAEHIGARVRVWRRRRKMTQAVLAGLAGISQAHLSNIERGERAVESRSRLVALARALDVSVADLLGQSSDPTDPVRVRASEAVAGIRVALVALDAGEIEPPTRGPKEMVAAVEHAMRLRQRSDYLTLAPLLPGLLNDAAAYPGTDALTRIAYEASVCLRNLGYRDLSWPAAKIAVAASRELGDPAWMGAADFVYTLCLPLEAATSARRIGERSLVDLQRAAADPRARQMLGQVHLSAALASAVARRPLDVQAHLSEAEREAATLGDPDGTGFNLSYFGPRNIAIWKMSILTELGQYGQALELAENLHVEDVPVANRRQSYHLTRGRALAHDGRADKLALISLAQAERAAPASFRLNPLTRDIVATMITRAKRRAVAEDLVAMAERLGIAPV</sequence>
<evidence type="ECO:0000313" key="4">
    <source>
        <dbReference type="Proteomes" id="UP000679690"/>
    </source>
</evidence>
<proteinExistence type="predicted"/>
<dbReference type="CDD" id="cd00093">
    <property type="entry name" value="HTH_XRE"/>
    <property type="match status" value="1"/>
</dbReference>
<organism evidence="3 4">
    <name type="scientific">Actinoplanes flavus</name>
    <dbReference type="NCBI Taxonomy" id="2820290"/>
    <lineage>
        <taxon>Bacteria</taxon>
        <taxon>Bacillati</taxon>
        <taxon>Actinomycetota</taxon>
        <taxon>Actinomycetes</taxon>
        <taxon>Micromonosporales</taxon>
        <taxon>Micromonosporaceae</taxon>
        <taxon>Actinoplanes</taxon>
    </lineage>
</organism>
<keyword evidence="1" id="KW-0238">DNA-binding</keyword>
<comment type="caution">
    <text evidence="3">The sequence shown here is derived from an EMBL/GenBank/DDBJ whole genome shotgun (WGS) entry which is preliminary data.</text>
</comment>
<dbReference type="Proteomes" id="UP000679690">
    <property type="component" value="Unassembled WGS sequence"/>
</dbReference>
<protein>
    <submittedName>
        <fullName evidence="3">Helix-turn-helix transcriptional regulator</fullName>
    </submittedName>
</protein>
<gene>
    <name evidence="3" type="ORF">J5X75_30960</name>
</gene>
<dbReference type="InterPro" id="IPR001387">
    <property type="entry name" value="Cro/C1-type_HTH"/>
</dbReference>
<dbReference type="InterPro" id="IPR010982">
    <property type="entry name" value="Lambda_DNA-bd_dom_sf"/>
</dbReference>
<dbReference type="SUPFAM" id="SSF47413">
    <property type="entry name" value="lambda repressor-like DNA-binding domains"/>
    <property type="match status" value="1"/>
</dbReference>
<name>A0ABS3UTP6_9ACTN</name>